<reference evidence="1" key="1">
    <citation type="submission" date="2020-11" db="EMBL/GenBank/DDBJ databases">
        <authorList>
            <person name="Whitehead M."/>
        </authorList>
    </citation>
    <scope>NUCLEOTIDE SEQUENCE</scope>
    <source>
        <strain evidence="1">EGII</strain>
    </source>
</reference>
<dbReference type="EMBL" id="CAJHJT010000001">
    <property type="protein sequence ID" value="CAD6993671.1"/>
    <property type="molecule type" value="Genomic_DNA"/>
</dbReference>
<sequence length="66" mass="7389">MCLLSEVHDGRDGRTLNSTNATVNSVQQMWEDVPRTANHPGEMGEKEIALKHLLCSMLVILLDKLK</sequence>
<evidence type="ECO:0000313" key="2">
    <source>
        <dbReference type="Proteomes" id="UP000606786"/>
    </source>
</evidence>
<dbReference type="AlphaFoldDB" id="A0A811U4M0"/>
<proteinExistence type="predicted"/>
<dbReference type="Proteomes" id="UP000606786">
    <property type="component" value="Unassembled WGS sequence"/>
</dbReference>
<comment type="caution">
    <text evidence="1">The sequence shown here is derived from an EMBL/GenBank/DDBJ whole genome shotgun (WGS) entry which is preliminary data.</text>
</comment>
<name>A0A811U4M0_CERCA</name>
<gene>
    <name evidence="1" type="ORF">CCAP1982_LOCUS2477</name>
</gene>
<organism evidence="1 2">
    <name type="scientific">Ceratitis capitata</name>
    <name type="common">Mediterranean fruit fly</name>
    <name type="synonym">Tephritis capitata</name>
    <dbReference type="NCBI Taxonomy" id="7213"/>
    <lineage>
        <taxon>Eukaryota</taxon>
        <taxon>Metazoa</taxon>
        <taxon>Ecdysozoa</taxon>
        <taxon>Arthropoda</taxon>
        <taxon>Hexapoda</taxon>
        <taxon>Insecta</taxon>
        <taxon>Pterygota</taxon>
        <taxon>Neoptera</taxon>
        <taxon>Endopterygota</taxon>
        <taxon>Diptera</taxon>
        <taxon>Brachycera</taxon>
        <taxon>Muscomorpha</taxon>
        <taxon>Tephritoidea</taxon>
        <taxon>Tephritidae</taxon>
        <taxon>Ceratitis</taxon>
        <taxon>Ceratitis</taxon>
    </lineage>
</organism>
<feature type="non-terminal residue" evidence="1">
    <location>
        <position position="66"/>
    </location>
</feature>
<accession>A0A811U4M0</accession>
<evidence type="ECO:0000313" key="1">
    <source>
        <dbReference type="EMBL" id="CAD6993671.1"/>
    </source>
</evidence>
<keyword evidence="2" id="KW-1185">Reference proteome</keyword>
<protein>
    <submittedName>
        <fullName evidence="1">(Mediterranean fruit fly) hypothetical protein</fullName>
    </submittedName>
</protein>